<keyword evidence="2" id="KW-1185">Reference proteome</keyword>
<gene>
    <name evidence="1" type="ORF">BDR25DRAFT_318542</name>
</gene>
<comment type="caution">
    <text evidence="1">The sequence shown here is derived from an EMBL/GenBank/DDBJ whole genome shotgun (WGS) entry which is preliminary data.</text>
</comment>
<organism evidence="1 2">
    <name type="scientific">Lindgomyces ingoldianus</name>
    <dbReference type="NCBI Taxonomy" id="673940"/>
    <lineage>
        <taxon>Eukaryota</taxon>
        <taxon>Fungi</taxon>
        <taxon>Dikarya</taxon>
        <taxon>Ascomycota</taxon>
        <taxon>Pezizomycotina</taxon>
        <taxon>Dothideomycetes</taxon>
        <taxon>Pleosporomycetidae</taxon>
        <taxon>Pleosporales</taxon>
        <taxon>Lindgomycetaceae</taxon>
        <taxon>Lindgomyces</taxon>
    </lineage>
</organism>
<dbReference type="Proteomes" id="UP000799755">
    <property type="component" value="Unassembled WGS sequence"/>
</dbReference>
<evidence type="ECO:0000313" key="2">
    <source>
        <dbReference type="Proteomes" id="UP000799755"/>
    </source>
</evidence>
<proteinExistence type="predicted"/>
<reference evidence="1" key="1">
    <citation type="journal article" date="2020" name="Stud. Mycol.">
        <title>101 Dothideomycetes genomes: a test case for predicting lifestyles and emergence of pathogens.</title>
        <authorList>
            <person name="Haridas S."/>
            <person name="Albert R."/>
            <person name="Binder M."/>
            <person name="Bloem J."/>
            <person name="Labutti K."/>
            <person name="Salamov A."/>
            <person name="Andreopoulos B."/>
            <person name="Baker S."/>
            <person name="Barry K."/>
            <person name="Bills G."/>
            <person name="Bluhm B."/>
            <person name="Cannon C."/>
            <person name="Castanera R."/>
            <person name="Culley D."/>
            <person name="Daum C."/>
            <person name="Ezra D."/>
            <person name="Gonzalez J."/>
            <person name="Henrissat B."/>
            <person name="Kuo A."/>
            <person name="Liang C."/>
            <person name="Lipzen A."/>
            <person name="Lutzoni F."/>
            <person name="Magnuson J."/>
            <person name="Mondo S."/>
            <person name="Nolan M."/>
            <person name="Ohm R."/>
            <person name="Pangilinan J."/>
            <person name="Park H.-J."/>
            <person name="Ramirez L."/>
            <person name="Alfaro M."/>
            <person name="Sun H."/>
            <person name="Tritt A."/>
            <person name="Yoshinaga Y."/>
            <person name="Zwiers L.-H."/>
            <person name="Turgeon B."/>
            <person name="Goodwin S."/>
            <person name="Spatafora J."/>
            <person name="Crous P."/>
            <person name="Grigoriev I."/>
        </authorList>
    </citation>
    <scope>NUCLEOTIDE SEQUENCE</scope>
    <source>
        <strain evidence="1">ATCC 200398</strain>
    </source>
</reference>
<sequence>MYQDMAMLAAHAPAQVELGSSGDRQDRTGRTGSSATSLSLPPVDGFRRMLARRAMQLSAEHSPMLSTRLLQAQVQRRWAARGVGGRELWRLDWLESQERLAGSAQREDQPDRGLWQTNSDGTAAEGRPPGLGAASPAVQTALSPPTNPAAVGCAARWHGGTWARSIRPVSRQRANSGEQNAESKERAVSQSLALQRDCDEPLSVLLDDAGLRGSSAGLSRRHKARDTVPSSTISQIPSSKASIASLSDQATVLIR</sequence>
<dbReference type="EMBL" id="MU003530">
    <property type="protein sequence ID" value="KAF2465289.1"/>
    <property type="molecule type" value="Genomic_DNA"/>
</dbReference>
<protein>
    <submittedName>
        <fullName evidence="1">Uncharacterized protein</fullName>
    </submittedName>
</protein>
<name>A0ACB6QE76_9PLEO</name>
<accession>A0ACB6QE76</accession>
<evidence type="ECO:0000313" key="1">
    <source>
        <dbReference type="EMBL" id="KAF2465289.1"/>
    </source>
</evidence>